<dbReference type="InterPro" id="IPR013149">
    <property type="entry name" value="ADH-like_C"/>
</dbReference>
<accession>A0A165P5B1</accession>
<keyword evidence="4" id="KW-0862">Zinc</keyword>
<organism evidence="7 8">
    <name type="scientific">Neolentinus lepideus HHB14362 ss-1</name>
    <dbReference type="NCBI Taxonomy" id="1314782"/>
    <lineage>
        <taxon>Eukaryota</taxon>
        <taxon>Fungi</taxon>
        <taxon>Dikarya</taxon>
        <taxon>Basidiomycota</taxon>
        <taxon>Agaricomycotina</taxon>
        <taxon>Agaricomycetes</taxon>
        <taxon>Gloeophyllales</taxon>
        <taxon>Gloeophyllaceae</taxon>
        <taxon>Neolentinus</taxon>
    </lineage>
</organism>
<dbReference type="InterPro" id="IPR013154">
    <property type="entry name" value="ADH-like_N"/>
</dbReference>
<dbReference type="PANTHER" id="PTHR42813:SF4">
    <property type="entry name" value="NADP-DEPENDENT ISOPROPANOL DEHYDROGENASE"/>
    <property type="match status" value="1"/>
</dbReference>
<evidence type="ECO:0000313" key="7">
    <source>
        <dbReference type="EMBL" id="KZT20543.1"/>
    </source>
</evidence>
<dbReference type="InterPro" id="IPR011032">
    <property type="entry name" value="GroES-like_sf"/>
</dbReference>
<reference evidence="7 8" key="1">
    <citation type="journal article" date="2016" name="Mol. Biol. Evol.">
        <title>Comparative Genomics of Early-Diverging Mushroom-Forming Fungi Provides Insights into the Origins of Lignocellulose Decay Capabilities.</title>
        <authorList>
            <person name="Nagy L.G."/>
            <person name="Riley R."/>
            <person name="Tritt A."/>
            <person name="Adam C."/>
            <person name="Daum C."/>
            <person name="Floudas D."/>
            <person name="Sun H."/>
            <person name="Yadav J.S."/>
            <person name="Pangilinan J."/>
            <person name="Larsson K.H."/>
            <person name="Matsuura K."/>
            <person name="Barry K."/>
            <person name="Labutti K."/>
            <person name="Kuo R."/>
            <person name="Ohm R.A."/>
            <person name="Bhattacharya S.S."/>
            <person name="Shirouzu T."/>
            <person name="Yoshinaga Y."/>
            <person name="Martin F.M."/>
            <person name="Grigoriev I.V."/>
            <person name="Hibbett D.S."/>
        </authorList>
    </citation>
    <scope>NUCLEOTIDE SEQUENCE [LARGE SCALE GENOMIC DNA]</scope>
    <source>
        <strain evidence="7 8">HHB14362 ss-1</strain>
    </source>
</reference>
<evidence type="ECO:0000256" key="3">
    <source>
        <dbReference type="ARBA" id="ARBA00022723"/>
    </source>
</evidence>
<dbReference type="Pfam" id="PF08240">
    <property type="entry name" value="ADH_N"/>
    <property type="match status" value="1"/>
</dbReference>
<comment type="cofactor">
    <cofactor evidence="1">
        <name>Zn(2+)</name>
        <dbReference type="ChEBI" id="CHEBI:29105"/>
    </cofactor>
</comment>
<dbReference type="PANTHER" id="PTHR42813">
    <property type="entry name" value="ZINC-TYPE ALCOHOL DEHYDROGENASE-LIKE"/>
    <property type="match status" value="1"/>
</dbReference>
<evidence type="ECO:0000256" key="4">
    <source>
        <dbReference type="ARBA" id="ARBA00022833"/>
    </source>
</evidence>
<gene>
    <name evidence="7" type="ORF">NEOLEDRAFT_1158635</name>
</gene>
<keyword evidence="3" id="KW-0479">Metal-binding</keyword>
<protein>
    <submittedName>
        <fullName evidence="7">Alcohol dehydrogenase GroES domain protein</fullName>
    </submittedName>
</protein>
<proteinExistence type="inferred from homology"/>
<comment type="similarity">
    <text evidence="2">Belongs to the zinc-containing alcohol dehydrogenase family.</text>
</comment>
<evidence type="ECO:0000313" key="8">
    <source>
        <dbReference type="Proteomes" id="UP000076761"/>
    </source>
</evidence>
<dbReference type="SUPFAM" id="SSF50129">
    <property type="entry name" value="GroES-like"/>
    <property type="match status" value="1"/>
</dbReference>
<dbReference type="OrthoDB" id="256333at2759"/>
<name>A0A165P5B1_9AGAM</name>
<evidence type="ECO:0000256" key="2">
    <source>
        <dbReference type="ARBA" id="ARBA00008072"/>
    </source>
</evidence>
<dbReference type="SUPFAM" id="SSF51735">
    <property type="entry name" value="NAD(P)-binding Rossmann-fold domains"/>
    <property type="match status" value="1"/>
</dbReference>
<dbReference type="EMBL" id="KV425619">
    <property type="protein sequence ID" value="KZT20543.1"/>
    <property type="molecule type" value="Genomic_DNA"/>
</dbReference>
<keyword evidence="8" id="KW-1185">Reference proteome</keyword>
<evidence type="ECO:0000256" key="1">
    <source>
        <dbReference type="ARBA" id="ARBA00001947"/>
    </source>
</evidence>
<evidence type="ECO:0000259" key="6">
    <source>
        <dbReference type="Pfam" id="PF08240"/>
    </source>
</evidence>
<dbReference type="InParanoid" id="A0A165P5B1"/>
<dbReference type="AlphaFoldDB" id="A0A165P5B1"/>
<dbReference type="Gene3D" id="3.90.180.10">
    <property type="entry name" value="Medium-chain alcohol dehydrogenases, catalytic domain"/>
    <property type="match status" value="1"/>
</dbReference>
<evidence type="ECO:0000259" key="5">
    <source>
        <dbReference type="Pfam" id="PF00107"/>
    </source>
</evidence>
<dbReference type="Proteomes" id="UP000076761">
    <property type="component" value="Unassembled WGS sequence"/>
</dbReference>
<dbReference type="Gene3D" id="3.40.50.720">
    <property type="entry name" value="NAD(P)-binding Rossmann-like Domain"/>
    <property type="match status" value="1"/>
</dbReference>
<feature type="domain" description="Alcohol dehydrogenase-like C-terminal" evidence="5">
    <location>
        <begin position="182"/>
        <end position="307"/>
    </location>
</feature>
<sequence length="328" mass="34739">MKALVYRGKEDVAVEDRPMPEIFAPGDAIVKMAKASICAQLRERTDLHILKGDMPYIPTGRVMGHEGLSTVTSIGSSVSRFKVGDRVIIMPITNCSTCAFCKRDIYSNCTTGGGMLGNKIDGTHAEYVRILYADTNLQLAPEGIDESGLVTVSDALPTAFECGVSNGKVQPGSTVAIVGAGPVGLATLMIAQLYSPMTIIVIDKDENRLDTAKSLGATHTLVPGPNTVEKVLEITKGVGVDTAIEVVGMPATFELCQEITGVGGTIANVGVHGSKVDLHMEKLWNKGITIATSCVDGVSTPTVLKLVESGKIDPRPLISHIFKFLEIT</sequence>
<dbReference type="GO" id="GO:0046872">
    <property type="term" value="F:metal ion binding"/>
    <property type="evidence" value="ECO:0007669"/>
    <property type="project" value="UniProtKB-KW"/>
</dbReference>
<dbReference type="InterPro" id="IPR036291">
    <property type="entry name" value="NAD(P)-bd_dom_sf"/>
</dbReference>
<dbReference type="Pfam" id="PF00107">
    <property type="entry name" value="ADH_zinc_N"/>
    <property type="match status" value="1"/>
</dbReference>
<feature type="domain" description="Alcohol dehydrogenase-like N-terminal" evidence="6">
    <location>
        <begin position="25"/>
        <end position="130"/>
    </location>
</feature>
<dbReference type="STRING" id="1314782.A0A165P5B1"/>